<proteinExistence type="predicted"/>
<dbReference type="Pfam" id="PF00685">
    <property type="entry name" value="Sulfotransfer_1"/>
    <property type="match status" value="1"/>
</dbReference>
<protein>
    <submittedName>
        <fullName evidence="3">Sulfotransferase 6B1-like</fullName>
    </submittedName>
</protein>
<accession>A0ABM1W286</accession>
<dbReference type="InterPro" id="IPR000863">
    <property type="entry name" value="Sulfotransferase_dom"/>
</dbReference>
<dbReference type="RefSeq" id="XP_035828779.1">
    <property type="nucleotide sequence ID" value="XM_035972886.1"/>
</dbReference>
<dbReference type="Gene3D" id="3.40.50.300">
    <property type="entry name" value="P-loop containing nucleotide triphosphate hydrolases"/>
    <property type="match status" value="1"/>
</dbReference>
<dbReference type="InterPro" id="IPR027417">
    <property type="entry name" value="P-loop_NTPase"/>
</dbReference>
<evidence type="ECO:0000313" key="2">
    <source>
        <dbReference type="Proteomes" id="UP000694888"/>
    </source>
</evidence>
<feature type="domain" description="Sulfotransferase" evidence="1">
    <location>
        <begin position="47"/>
        <end position="109"/>
    </location>
</feature>
<gene>
    <name evidence="3" type="primary">LOC118478729</name>
</gene>
<reference evidence="3" key="1">
    <citation type="submission" date="2025-08" db="UniProtKB">
        <authorList>
            <consortium name="RefSeq"/>
        </authorList>
    </citation>
    <scope>IDENTIFICATION</scope>
</reference>
<keyword evidence="2" id="KW-1185">Reference proteome</keyword>
<evidence type="ECO:0000313" key="3">
    <source>
        <dbReference type="RefSeq" id="XP_035828779.1"/>
    </source>
</evidence>
<dbReference type="SUPFAM" id="SSF52540">
    <property type="entry name" value="P-loop containing nucleoside triphosphate hydrolases"/>
    <property type="match status" value="1"/>
</dbReference>
<evidence type="ECO:0000259" key="1">
    <source>
        <dbReference type="Pfam" id="PF00685"/>
    </source>
</evidence>
<dbReference type="GeneID" id="118478729"/>
<sequence>MPVQQVKDFLGFSMNLYVHEKKPQYFGMSMFNQDMLENMPDFPLREDDILLCSYPKSGCHWVWEISRLLMSGRTTADKVDKENYMMEASNCSGFGDIADLPSPRLLNNHEVRLLF</sequence>
<organism evidence="2 3">
    <name type="scientific">Aplysia californica</name>
    <name type="common">California sea hare</name>
    <dbReference type="NCBI Taxonomy" id="6500"/>
    <lineage>
        <taxon>Eukaryota</taxon>
        <taxon>Metazoa</taxon>
        <taxon>Spiralia</taxon>
        <taxon>Lophotrochozoa</taxon>
        <taxon>Mollusca</taxon>
        <taxon>Gastropoda</taxon>
        <taxon>Heterobranchia</taxon>
        <taxon>Euthyneura</taxon>
        <taxon>Tectipleura</taxon>
        <taxon>Aplysiida</taxon>
        <taxon>Aplysioidea</taxon>
        <taxon>Aplysiidae</taxon>
        <taxon>Aplysia</taxon>
    </lineage>
</organism>
<dbReference type="Proteomes" id="UP000694888">
    <property type="component" value="Unplaced"/>
</dbReference>
<name>A0ABM1W286_APLCA</name>